<dbReference type="PANTHER" id="PTHR36439:SF1">
    <property type="entry name" value="DUF1697 DOMAIN-CONTAINING PROTEIN"/>
    <property type="match status" value="1"/>
</dbReference>
<dbReference type="Gene3D" id="3.30.70.1280">
    <property type="entry name" value="SP0830-like domains"/>
    <property type="match status" value="1"/>
</dbReference>
<evidence type="ECO:0008006" key="3">
    <source>
        <dbReference type="Google" id="ProtNLM"/>
    </source>
</evidence>
<name>A0A1B1Y3G8_9FLAO</name>
<dbReference type="PANTHER" id="PTHR36439">
    <property type="entry name" value="BLL4334 PROTEIN"/>
    <property type="match status" value="1"/>
</dbReference>
<evidence type="ECO:0000313" key="1">
    <source>
        <dbReference type="EMBL" id="ANW95314.1"/>
    </source>
</evidence>
<dbReference type="Pfam" id="PF08002">
    <property type="entry name" value="DUF1697"/>
    <property type="match status" value="1"/>
</dbReference>
<gene>
    <name evidence="1" type="ORF">AXE80_02990</name>
</gene>
<dbReference type="AlphaFoldDB" id="A0A1B1Y3G8"/>
<reference evidence="1 2" key="1">
    <citation type="submission" date="2016-02" db="EMBL/GenBank/DDBJ databases">
        <authorList>
            <person name="Wen L."/>
            <person name="He K."/>
            <person name="Yang H."/>
        </authorList>
    </citation>
    <scope>NUCLEOTIDE SEQUENCE [LARGE SCALE GENOMIC DNA]</scope>
    <source>
        <strain evidence="1 2">CZ1127</strain>
    </source>
</reference>
<dbReference type="KEGG" id="wfu:AXE80_02990"/>
<dbReference type="InterPro" id="IPR012545">
    <property type="entry name" value="DUF1697"/>
</dbReference>
<organism evidence="1 2">
    <name type="scientific">Wenyingzhuangia fucanilytica</name>
    <dbReference type="NCBI Taxonomy" id="1790137"/>
    <lineage>
        <taxon>Bacteria</taxon>
        <taxon>Pseudomonadati</taxon>
        <taxon>Bacteroidota</taxon>
        <taxon>Flavobacteriia</taxon>
        <taxon>Flavobacteriales</taxon>
        <taxon>Flavobacteriaceae</taxon>
        <taxon>Wenyingzhuangia</taxon>
    </lineage>
</organism>
<evidence type="ECO:0000313" key="2">
    <source>
        <dbReference type="Proteomes" id="UP000092967"/>
    </source>
</evidence>
<dbReference type="RefSeq" id="WP_068824414.1">
    <property type="nucleotide sequence ID" value="NZ_CP014224.1"/>
</dbReference>
<dbReference type="OrthoDB" id="9806494at2"/>
<proteinExistence type="predicted"/>
<dbReference type="Proteomes" id="UP000092967">
    <property type="component" value="Chromosome"/>
</dbReference>
<keyword evidence="2" id="KW-1185">Reference proteome</keyword>
<accession>A0A1B1Y3G8</accession>
<dbReference type="PIRSF" id="PIRSF008502">
    <property type="entry name" value="UCP008502"/>
    <property type="match status" value="1"/>
</dbReference>
<sequence length="177" mass="20601">MRYIVLLRGINVSGKHKILMKDFIAILLTHPNITTAKSYIQSGNFVVDSNLKTNNEINLLFTSIILKNYNYDVSAFSYSIDEFKNIFNNYPYEIDYKTNYISFLSEVPKLQKISELKDKEYPNDIFDVVKSVIYVKYGVKLSDSKLNNNYFEKQLQIIATTRNIRTIGKLVEIAEKK</sequence>
<dbReference type="EMBL" id="CP014224">
    <property type="protein sequence ID" value="ANW95314.1"/>
    <property type="molecule type" value="Genomic_DNA"/>
</dbReference>
<dbReference type="SUPFAM" id="SSF160379">
    <property type="entry name" value="SP0830-like"/>
    <property type="match status" value="1"/>
</dbReference>
<dbReference type="STRING" id="1790137.AXE80_02990"/>
<protein>
    <recommendedName>
        <fullName evidence="3">DUF1697 domain-containing protein</fullName>
    </recommendedName>
</protein>